<dbReference type="Proteomes" id="UP000654471">
    <property type="component" value="Unassembled WGS sequence"/>
</dbReference>
<dbReference type="InterPro" id="IPR003661">
    <property type="entry name" value="HisK_dim/P_dom"/>
</dbReference>
<keyword evidence="8" id="KW-1133">Transmembrane helix</keyword>
<dbReference type="EC" id="2.7.13.3" evidence="3"/>
<dbReference type="InterPro" id="IPR050428">
    <property type="entry name" value="TCS_sensor_his_kinase"/>
</dbReference>
<evidence type="ECO:0000313" key="14">
    <source>
        <dbReference type="Proteomes" id="UP000654471"/>
    </source>
</evidence>
<dbReference type="EMBL" id="BMRP01000015">
    <property type="protein sequence ID" value="GGU72779.1"/>
    <property type="molecule type" value="Genomic_DNA"/>
</dbReference>
<evidence type="ECO:0000256" key="7">
    <source>
        <dbReference type="ARBA" id="ARBA00022777"/>
    </source>
</evidence>
<evidence type="ECO:0000256" key="5">
    <source>
        <dbReference type="ARBA" id="ARBA00022679"/>
    </source>
</evidence>
<keyword evidence="4" id="KW-0597">Phosphoprotein</keyword>
<evidence type="ECO:0000313" key="13">
    <source>
        <dbReference type="EMBL" id="GGU72779.1"/>
    </source>
</evidence>
<dbReference type="SMART" id="SM00387">
    <property type="entry name" value="HATPase_c"/>
    <property type="match status" value="1"/>
</dbReference>
<gene>
    <name evidence="13" type="ORF">GCM10010211_43280</name>
</gene>
<dbReference type="InterPro" id="IPR003594">
    <property type="entry name" value="HATPase_dom"/>
</dbReference>
<dbReference type="Gene3D" id="1.10.287.130">
    <property type="match status" value="1"/>
</dbReference>
<dbReference type="Gene3D" id="3.30.565.10">
    <property type="entry name" value="Histidine kinase-like ATPase, C-terminal domain"/>
    <property type="match status" value="1"/>
</dbReference>
<proteinExistence type="predicted"/>
<evidence type="ECO:0000256" key="9">
    <source>
        <dbReference type="ARBA" id="ARBA00023012"/>
    </source>
</evidence>
<dbReference type="PANTHER" id="PTHR45436:SF5">
    <property type="entry name" value="SENSOR HISTIDINE KINASE TRCS"/>
    <property type="match status" value="1"/>
</dbReference>
<name>A0ABQ2V8V7_9ACTN</name>
<dbReference type="InterPro" id="IPR004358">
    <property type="entry name" value="Sig_transdc_His_kin-like_C"/>
</dbReference>
<evidence type="ECO:0000256" key="10">
    <source>
        <dbReference type="ARBA" id="ARBA00023136"/>
    </source>
</evidence>
<dbReference type="PRINTS" id="PR00344">
    <property type="entry name" value="BCTRLSENSOR"/>
</dbReference>
<evidence type="ECO:0000256" key="4">
    <source>
        <dbReference type="ARBA" id="ARBA00022553"/>
    </source>
</evidence>
<feature type="domain" description="Histidine kinase" evidence="12">
    <location>
        <begin position="251"/>
        <end position="468"/>
    </location>
</feature>
<feature type="region of interest" description="Disordered" evidence="11">
    <location>
        <begin position="466"/>
        <end position="498"/>
    </location>
</feature>
<evidence type="ECO:0000256" key="2">
    <source>
        <dbReference type="ARBA" id="ARBA00004236"/>
    </source>
</evidence>
<keyword evidence="5" id="KW-0808">Transferase</keyword>
<comment type="catalytic activity">
    <reaction evidence="1">
        <text>ATP + protein L-histidine = ADP + protein N-phospho-L-histidine.</text>
        <dbReference type="EC" id="2.7.13.3"/>
    </reaction>
</comment>
<dbReference type="InterPro" id="IPR036890">
    <property type="entry name" value="HATPase_C_sf"/>
</dbReference>
<evidence type="ECO:0000256" key="8">
    <source>
        <dbReference type="ARBA" id="ARBA00022989"/>
    </source>
</evidence>
<accession>A0ABQ2V8V7</accession>
<keyword evidence="10" id="KW-0472">Membrane</keyword>
<dbReference type="SUPFAM" id="SSF47384">
    <property type="entry name" value="Homodimeric domain of signal transducing histidine kinase"/>
    <property type="match status" value="1"/>
</dbReference>
<dbReference type="PROSITE" id="PS50109">
    <property type="entry name" value="HIS_KIN"/>
    <property type="match status" value="1"/>
</dbReference>
<dbReference type="GO" id="GO:0016301">
    <property type="term" value="F:kinase activity"/>
    <property type="evidence" value="ECO:0007669"/>
    <property type="project" value="UniProtKB-KW"/>
</dbReference>
<dbReference type="CDD" id="cd00082">
    <property type="entry name" value="HisKA"/>
    <property type="match status" value="1"/>
</dbReference>
<dbReference type="Pfam" id="PF00512">
    <property type="entry name" value="HisKA"/>
    <property type="match status" value="1"/>
</dbReference>
<evidence type="ECO:0000256" key="1">
    <source>
        <dbReference type="ARBA" id="ARBA00000085"/>
    </source>
</evidence>
<keyword evidence="9" id="KW-0902">Two-component regulatory system</keyword>
<dbReference type="SMART" id="SM00388">
    <property type="entry name" value="HisKA"/>
    <property type="match status" value="1"/>
</dbReference>
<keyword evidence="6" id="KW-0812">Transmembrane</keyword>
<reference evidence="14" key="1">
    <citation type="journal article" date="2019" name="Int. J. Syst. Evol. Microbiol.">
        <title>The Global Catalogue of Microorganisms (GCM) 10K type strain sequencing project: providing services to taxonomists for standard genome sequencing and annotation.</title>
        <authorList>
            <consortium name="The Broad Institute Genomics Platform"/>
            <consortium name="The Broad Institute Genome Sequencing Center for Infectious Disease"/>
            <person name="Wu L."/>
            <person name="Ma J."/>
        </authorList>
    </citation>
    <scope>NUCLEOTIDE SEQUENCE [LARGE SCALE GENOMIC DNA]</scope>
    <source>
        <strain evidence="14">JCM 3399</strain>
    </source>
</reference>
<dbReference type="InterPro" id="IPR005467">
    <property type="entry name" value="His_kinase_dom"/>
</dbReference>
<evidence type="ECO:0000256" key="11">
    <source>
        <dbReference type="SAM" id="MobiDB-lite"/>
    </source>
</evidence>
<dbReference type="InterPro" id="IPR036097">
    <property type="entry name" value="HisK_dim/P_sf"/>
</dbReference>
<dbReference type="SUPFAM" id="SSF55874">
    <property type="entry name" value="ATPase domain of HSP90 chaperone/DNA topoisomerase II/histidine kinase"/>
    <property type="match status" value="1"/>
</dbReference>
<comment type="subcellular location">
    <subcellularLocation>
        <location evidence="2">Cell membrane</location>
    </subcellularLocation>
</comment>
<protein>
    <recommendedName>
        <fullName evidence="3">histidine kinase</fullName>
        <ecNumber evidence="3">2.7.13.3</ecNumber>
    </recommendedName>
</protein>
<keyword evidence="7 13" id="KW-0418">Kinase</keyword>
<comment type="caution">
    <text evidence="13">The sequence shown here is derived from an EMBL/GenBank/DDBJ whole genome shotgun (WGS) entry which is preliminary data.</text>
</comment>
<evidence type="ECO:0000259" key="12">
    <source>
        <dbReference type="PROSITE" id="PS50109"/>
    </source>
</evidence>
<evidence type="ECO:0000256" key="6">
    <source>
        <dbReference type="ARBA" id="ARBA00022692"/>
    </source>
</evidence>
<dbReference type="PANTHER" id="PTHR45436">
    <property type="entry name" value="SENSOR HISTIDINE KINASE YKOH"/>
    <property type="match status" value="1"/>
</dbReference>
<keyword evidence="14" id="KW-1185">Reference proteome</keyword>
<dbReference type="RefSeq" id="WP_189302416.1">
    <property type="nucleotide sequence ID" value="NZ_BMRP01000015.1"/>
</dbReference>
<evidence type="ECO:0000256" key="3">
    <source>
        <dbReference type="ARBA" id="ARBA00012438"/>
    </source>
</evidence>
<dbReference type="Gene3D" id="6.10.340.10">
    <property type="match status" value="1"/>
</dbReference>
<dbReference type="Pfam" id="PF02518">
    <property type="entry name" value="HATPase_c"/>
    <property type="match status" value="1"/>
</dbReference>
<organism evidence="13 14">
    <name type="scientific">Streptomyces albospinus</name>
    <dbReference type="NCBI Taxonomy" id="285515"/>
    <lineage>
        <taxon>Bacteria</taxon>
        <taxon>Bacillati</taxon>
        <taxon>Actinomycetota</taxon>
        <taxon>Actinomycetes</taxon>
        <taxon>Kitasatosporales</taxon>
        <taxon>Streptomycetaceae</taxon>
        <taxon>Streptomyces</taxon>
    </lineage>
</organism>
<sequence>MRLSTRIAIVVGAVVPLLVAASGWVLVGLVGRDLLAQADQRLDARARSVATAARGVLLAESRGRPRGEHAHRRKLATAALDIGIRLTGPDGTAKVADGPQPGPAVHLPARAVHPVTVGGHGKTWRALTVAVTTGQPGVHGTLWMFSPEAASQAQIQLVRNRVLTVALLAAPASAATAWLLAAGAARPLRRLQQRTSGLDPRTSSARLEHTPTRITEVDQLAHTLQTLLARYDEQAARTAEALATARSFSAAASHELRTPLMSMQTNLDILDSFQDLDPADRADTVDELRRGHARLLGLLVMLRALAQGDLVEADAFAPVDLADLADAAVSDLRRTRPGAEVTLDSAPGLTVHGWQPGLRSLLDNLLANSLAHGRSADGRAQIAVRLRAAEDDGAPAAVLTVDDQGPGVVPQQREVIFRRFHRRSDSPGSGLGLTLVAQQADLHRAQLRVLDGPGGRGARFEVTFPLARPDGSGAPVPRHRSWLSDTAPQGHELPAARA</sequence>